<proteinExistence type="predicted"/>
<evidence type="ECO:0000256" key="1">
    <source>
        <dbReference type="SAM" id="Phobius"/>
    </source>
</evidence>
<evidence type="ECO:0000313" key="3">
    <source>
        <dbReference type="Proteomes" id="UP000670947"/>
    </source>
</evidence>
<dbReference type="RefSeq" id="WP_208848613.1">
    <property type="nucleotide sequence ID" value="NZ_JAGGDJ010000012.1"/>
</dbReference>
<sequence>MLLEASETFIYTVLLILIAIPVSSVFVSLYAHLQGRYLNRYFIIQPRKNGGYELHHQPLLGFYYARERKFHRMIVEAIRIFQMNNPDCMLVANTLTFVSRSRGSMLVQTPRSLLTFLRFMADFLVLLNLANYRRVKRQWQIVQLIRNVHQSRPVYYVVVAEQPGELYNWSN</sequence>
<comment type="caution">
    <text evidence="2">The sequence shown here is derived from an EMBL/GenBank/DDBJ whole genome shotgun (WGS) entry which is preliminary data.</text>
</comment>
<keyword evidence="3" id="KW-1185">Reference proteome</keyword>
<evidence type="ECO:0000313" key="2">
    <source>
        <dbReference type="EMBL" id="MBO7745785.1"/>
    </source>
</evidence>
<accession>A0ABS3WBV0</accession>
<feature type="transmembrane region" description="Helical" evidence="1">
    <location>
        <begin position="9"/>
        <end position="31"/>
    </location>
</feature>
<keyword evidence="1" id="KW-1133">Transmembrane helix</keyword>
<keyword evidence="1" id="KW-0812">Transmembrane</keyword>
<dbReference type="EMBL" id="JAGGDJ010000012">
    <property type="protein sequence ID" value="MBO7745785.1"/>
    <property type="molecule type" value="Genomic_DNA"/>
</dbReference>
<gene>
    <name evidence="2" type="ORF">I8J29_16375</name>
</gene>
<protein>
    <submittedName>
        <fullName evidence="2">Uncharacterized protein</fullName>
    </submittedName>
</protein>
<keyword evidence="1" id="KW-0472">Membrane</keyword>
<name>A0ABS3WBV0_9BACL</name>
<reference evidence="2 3" key="1">
    <citation type="submission" date="2021-03" db="EMBL/GenBank/DDBJ databases">
        <title>Paenibacillus artemisicola MWE-103 whole genome sequence.</title>
        <authorList>
            <person name="Ham Y.J."/>
        </authorList>
    </citation>
    <scope>NUCLEOTIDE SEQUENCE [LARGE SCALE GENOMIC DNA]</scope>
    <source>
        <strain evidence="2 3">MWE-103</strain>
    </source>
</reference>
<organism evidence="2 3">
    <name type="scientific">Paenibacillus artemisiicola</name>
    <dbReference type="NCBI Taxonomy" id="1172618"/>
    <lineage>
        <taxon>Bacteria</taxon>
        <taxon>Bacillati</taxon>
        <taxon>Bacillota</taxon>
        <taxon>Bacilli</taxon>
        <taxon>Bacillales</taxon>
        <taxon>Paenibacillaceae</taxon>
        <taxon>Paenibacillus</taxon>
    </lineage>
</organism>
<dbReference type="Proteomes" id="UP000670947">
    <property type="component" value="Unassembled WGS sequence"/>
</dbReference>